<dbReference type="InterPro" id="IPR036291">
    <property type="entry name" value="NAD(P)-bd_dom_sf"/>
</dbReference>
<sequence>MHVFVTGATGFIGRAVVDELITAGHTVTGLARSDEAAAALTAKGAKVLRGSFRDLEVVKQGASEADGVINLAFDHDFSKYAQNCLDEKNTIEAIGSVLIGTNKPLITTTGTLGLIFGLTKGNVSTEDDILDFEHAMNIRARNEKVVCDLAEKNVRGCVIRLPPTVHGDEDHAFIDRLAALAHSQGNAIYIDEGLKRWPAVHRLDAARLYRLALENGVAGSKYHAVGEEGVAMKDIAEAIGQNLGLPAVSKTLDEVGSLDSFISYVMSIDNPTSSKKTQELLGWGPVGRKLLDDIKAGVYAQK</sequence>
<dbReference type="OrthoDB" id="10262413at2759"/>
<dbReference type="EMBL" id="MDYM01000001">
    <property type="protein sequence ID" value="OQD71921.1"/>
    <property type="molecule type" value="Genomic_DNA"/>
</dbReference>
<dbReference type="InterPro" id="IPR001509">
    <property type="entry name" value="Epimerase_deHydtase"/>
</dbReference>
<keyword evidence="3" id="KW-1185">Reference proteome</keyword>
<dbReference type="Gene3D" id="3.40.50.720">
    <property type="entry name" value="NAD(P)-binding Rossmann-like Domain"/>
    <property type="match status" value="1"/>
</dbReference>
<evidence type="ECO:0000259" key="1">
    <source>
        <dbReference type="Pfam" id="PF01370"/>
    </source>
</evidence>
<reference evidence="3" key="1">
    <citation type="journal article" date="2017" name="Nat. Microbiol.">
        <title>Global analysis of biosynthetic gene clusters reveals vast potential of secondary metabolite production in Penicillium species.</title>
        <authorList>
            <person name="Nielsen J.C."/>
            <person name="Grijseels S."/>
            <person name="Prigent S."/>
            <person name="Ji B."/>
            <person name="Dainat J."/>
            <person name="Nielsen K.F."/>
            <person name="Frisvad J.C."/>
            <person name="Workman M."/>
            <person name="Nielsen J."/>
        </authorList>
    </citation>
    <scope>NUCLEOTIDE SEQUENCE [LARGE SCALE GENOMIC DNA]</scope>
    <source>
        <strain evidence="3">IBT 4502</strain>
    </source>
</reference>
<feature type="domain" description="NAD-dependent epimerase/dehydratase" evidence="1">
    <location>
        <begin position="3"/>
        <end position="73"/>
    </location>
</feature>
<dbReference type="CDD" id="cd05262">
    <property type="entry name" value="SDR_a7"/>
    <property type="match status" value="1"/>
</dbReference>
<dbReference type="STRING" id="60169.A0A1V6P4N7"/>
<dbReference type="Pfam" id="PF01370">
    <property type="entry name" value="Epimerase"/>
    <property type="match status" value="1"/>
</dbReference>
<dbReference type="PANTHER" id="PTHR48079:SF9">
    <property type="entry name" value="PUTATIVE-RELATED"/>
    <property type="match status" value="1"/>
</dbReference>
<organism evidence="2 3">
    <name type="scientific">Penicillium polonicum</name>
    <dbReference type="NCBI Taxonomy" id="60169"/>
    <lineage>
        <taxon>Eukaryota</taxon>
        <taxon>Fungi</taxon>
        <taxon>Dikarya</taxon>
        <taxon>Ascomycota</taxon>
        <taxon>Pezizomycotina</taxon>
        <taxon>Eurotiomycetes</taxon>
        <taxon>Eurotiomycetidae</taxon>
        <taxon>Eurotiales</taxon>
        <taxon>Aspergillaceae</taxon>
        <taxon>Penicillium</taxon>
    </lineage>
</organism>
<dbReference type="InterPro" id="IPR051783">
    <property type="entry name" value="NAD(P)-dependent_oxidoreduct"/>
</dbReference>
<evidence type="ECO:0000313" key="2">
    <source>
        <dbReference type="EMBL" id="OQD71921.1"/>
    </source>
</evidence>
<proteinExistence type="predicted"/>
<name>A0A1V6P4N7_PENPO</name>
<protein>
    <recommendedName>
        <fullName evidence="1">NAD-dependent epimerase/dehydratase domain-containing protein</fullName>
    </recommendedName>
</protein>
<dbReference type="AlphaFoldDB" id="A0A1V6P4N7"/>
<accession>A0A1V6P4N7</accession>
<dbReference type="Proteomes" id="UP000191408">
    <property type="component" value="Unassembled WGS sequence"/>
</dbReference>
<gene>
    <name evidence="2" type="ORF">PENPOL_c001G02819</name>
</gene>
<dbReference type="GO" id="GO:0005737">
    <property type="term" value="C:cytoplasm"/>
    <property type="evidence" value="ECO:0007669"/>
    <property type="project" value="TreeGrafter"/>
</dbReference>
<comment type="caution">
    <text evidence="2">The sequence shown here is derived from an EMBL/GenBank/DDBJ whole genome shotgun (WGS) entry which is preliminary data.</text>
</comment>
<dbReference type="PANTHER" id="PTHR48079">
    <property type="entry name" value="PROTEIN YEEZ"/>
    <property type="match status" value="1"/>
</dbReference>
<dbReference type="GO" id="GO:0004029">
    <property type="term" value="F:aldehyde dehydrogenase (NAD+) activity"/>
    <property type="evidence" value="ECO:0007669"/>
    <property type="project" value="TreeGrafter"/>
</dbReference>
<evidence type="ECO:0000313" key="3">
    <source>
        <dbReference type="Proteomes" id="UP000191408"/>
    </source>
</evidence>
<dbReference type="SUPFAM" id="SSF51735">
    <property type="entry name" value="NAD(P)-binding Rossmann-fold domains"/>
    <property type="match status" value="1"/>
</dbReference>